<evidence type="ECO:0000256" key="5">
    <source>
        <dbReference type="SAM" id="Phobius"/>
    </source>
</evidence>
<dbReference type="Proteomes" id="UP000613030">
    <property type="component" value="Unassembled WGS sequence"/>
</dbReference>
<organism evidence="6 7">
    <name type="scientific">Chryseolinea lacunae</name>
    <dbReference type="NCBI Taxonomy" id="2801331"/>
    <lineage>
        <taxon>Bacteria</taxon>
        <taxon>Pseudomonadati</taxon>
        <taxon>Bacteroidota</taxon>
        <taxon>Cytophagia</taxon>
        <taxon>Cytophagales</taxon>
        <taxon>Fulvivirgaceae</taxon>
        <taxon>Chryseolinea</taxon>
    </lineage>
</organism>
<feature type="transmembrane region" description="Helical" evidence="5">
    <location>
        <begin position="104"/>
        <end position="125"/>
    </location>
</feature>
<keyword evidence="7" id="KW-1185">Reference proteome</keyword>
<evidence type="ECO:0000313" key="7">
    <source>
        <dbReference type="Proteomes" id="UP000613030"/>
    </source>
</evidence>
<feature type="transmembrane region" description="Helical" evidence="5">
    <location>
        <begin position="80"/>
        <end position="98"/>
    </location>
</feature>
<keyword evidence="2 5" id="KW-0812">Transmembrane</keyword>
<reference evidence="6 7" key="1">
    <citation type="submission" date="2021-01" db="EMBL/GenBank/DDBJ databases">
        <title>Chryseolinea sp. Jin1 Genome sequencing and assembly.</title>
        <authorList>
            <person name="Kim I."/>
        </authorList>
    </citation>
    <scope>NUCLEOTIDE SEQUENCE [LARGE SCALE GENOMIC DNA]</scope>
    <source>
        <strain evidence="6 7">Jin1</strain>
    </source>
</reference>
<keyword evidence="3 5" id="KW-1133">Transmembrane helix</keyword>
<dbReference type="InterPro" id="IPR032808">
    <property type="entry name" value="DoxX"/>
</dbReference>
<gene>
    <name evidence="6" type="ORF">JI741_04350</name>
</gene>
<dbReference type="RefSeq" id="WP_202007728.1">
    <property type="nucleotide sequence ID" value="NZ_JAERRB010000001.1"/>
</dbReference>
<name>A0ABS1KLS4_9BACT</name>
<accession>A0ABS1KLS4</accession>
<feature type="transmembrane region" description="Helical" evidence="5">
    <location>
        <begin position="16"/>
        <end position="37"/>
    </location>
</feature>
<feature type="transmembrane region" description="Helical" evidence="5">
    <location>
        <begin position="57"/>
        <end position="75"/>
    </location>
</feature>
<comment type="caution">
    <text evidence="6">The sequence shown here is derived from an EMBL/GenBank/DDBJ whole genome shotgun (WGS) entry which is preliminary data.</text>
</comment>
<evidence type="ECO:0000256" key="4">
    <source>
        <dbReference type="ARBA" id="ARBA00023136"/>
    </source>
</evidence>
<evidence type="ECO:0000256" key="3">
    <source>
        <dbReference type="ARBA" id="ARBA00022989"/>
    </source>
</evidence>
<keyword evidence="4 5" id="KW-0472">Membrane</keyword>
<evidence type="ECO:0000256" key="1">
    <source>
        <dbReference type="ARBA" id="ARBA00004141"/>
    </source>
</evidence>
<dbReference type="Pfam" id="PF13564">
    <property type="entry name" value="DoxX_2"/>
    <property type="match status" value="1"/>
</dbReference>
<comment type="subcellular location">
    <subcellularLocation>
        <location evidence="1">Membrane</location>
        <topology evidence="1">Multi-pass membrane protein</topology>
    </subcellularLocation>
</comment>
<evidence type="ECO:0000256" key="2">
    <source>
        <dbReference type="ARBA" id="ARBA00022692"/>
    </source>
</evidence>
<dbReference type="EMBL" id="JAERRB010000001">
    <property type="protein sequence ID" value="MBL0740433.1"/>
    <property type="molecule type" value="Genomic_DNA"/>
</dbReference>
<evidence type="ECO:0000313" key="6">
    <source>
        <dbReference type="EMBL" id="MBL0740433.1"/>
    </source>
</evidence>
<proteinExistence type="predicted"/>
<sequence length="134" mass="14855">METLAIQTTNTPSKGALWTGRIISGLVILFLLFDSIMKVIRESHHVEGTGKFGFADSFVQPLGIILLVITMLYIIPRTAVIGVLFLTAYFGGAVAVMIQHGENFIFPIVFCALAWIGLLLQYPSLRGFLQLKRR</sequence>
<protein>
    <submittedName>
        <fullName evidence="6">DoxX family protein</fullName>
    </submittedName>
</protein>